<gene>
    <name evidence="2" type="ORF">L195_g055930</name>
</gene>
<reference evidence="2 3" key="1">
    <citation type="journal article" date="2014" name="Am. J. Bot.">
        <title>Genome assembly and annotation for red clover (Trifolium pratense; Fabaceae).</title>
        <authorList>
            <person name="Istvanek J."/>
            <person name="Jaros M."/>
            <person name="Krenek A."/>
            <person name="Repkova J."/>
        </authorList>
    </citation>
    <scope>NUCLEOTIDE SEQUENCE [LARGE SCALE GENOMIC DNA]</scope>
    <source>
        <strain evidence="3">cv. Tatra</strain>
        <tissue evidence="2">Young leaves</tissue>
    </source>
</reference>
<dbReference type="STRING" id="57577.A0A2K3KNX2"/>
<protein>
    <submittedName>
        <fullName evidence="2">Zinc finger MYM-type protein</fullName>
    </submittedName>
</protein>
<organism evidence="2 3">
    <name type="scientific">Trifolium pratense</name>
    <name type="common">Red clover</name>
    <dbReference type="NCBI Taxonomy" id="57577"/>
    <lineage>
        <taxon>Eukaryota</taxon>
        <taxon>Viridiplantae</taxon>
        <taxon>Streptophyta</taxon>
        <taxon>Embryophyta</taxon>
        <taxon>Tracheophyta</taxon>
        <taxon>Spermatophyta</taxon>
        <taxon>Magnoliopsida</taxon>
        <taxon>eudicotyledons</taxon>
        <taxon>Gunneridae</taxon>
        <taxon>Pentapetalae</taxon>
        <taxon>rosids</taxon>
        <taxon>fabids</taxon>
        <taxon>Fabales</taxon>
        <taxon>Fabaceae</taxon>
        <taxon>Papilionoideae</taxon>
        <taxon>50 kb inversion clade</taxon>
        <taxon>NPAAA clade</taxon>
        <taxon>Hologalegina</taxon>
        <taxon>IRL clade</taxon>
        <taxon>Trifolieae</taxon>
        <taxon>Trifolium</taxon>
    </lineage>
</organism>
<reference evidence="2 3" key="2">
    <citation type="journal article" date="2017" name="Front. Plant Sci.">
        <title>Gene Classification and Mining of Molecular Markers Useful in Red Clover (Trifolium pratense) Breeding.</title>
        <authorList>
            <person name="Istvanek J."/>
            <person name="Dluhosova J."/>
            <person name="Dluhos P."/>
            <person name="Patkova L."/>
            <person name="Nedelnik J."/>
            <person name="Repkova J."/>
        </authorList>
    </citation>
    <scope>NUCLEOTIDE SEQUENCE [LARGE SCALE GENOMIC DNA]</scope>
    <source>
        <strain evidence="3">cv. Tatra</strain>
        <tissue evidence="2">Young leaves</tissue>
    </source>
</reference>
<dbReference type="AlphaFoldDB" id="A0A2K3KNX2"/>
<comment type="caution">
    <text evidence="2">The sequence shown here is derived from an EMBL/GenBank/DDBJ whole genome shotgun (WGS) entry which is preliminary data.</text>
</comment>
<evidence type="ECO:0000313" key="3">
    <source>
        <dbReference type="Proteomes" id="UP000236291"/>
    </source>
</evidence>
<dbReference type="EMBL" id="ASHM01103820">
    <property type="protein sequence ID" value="PNX68001.1"/>
    <property type="molecule type" value="Genomic_DNA"/>
</dbReference>
<feature type="region of interest" description="Disordered" evidence="1">
    <location>
        <begin position="1"/>
        <end position="22"/>
    </location>
</feature>
<dbReference type="Proteomes" id="UP000236291">
    <property type="component" value="Unassembled WGS sequence"/>
</dbReference>
<sequence length="177" mass="19983">MPPKLPPKIRKFPSGCEKRKKQKKLNKLIQSQSGALNKFIIRQPQIPVENQNVGVGILENMEENTNVNATENENLLDAQNMEENANVNATENDNVDVENADNSNNDNGENIDIFDPTIWDSLGSRMIELLATKGPKRDLSIVKGPRDKTTARRFTANLYTRVLSNGEKCDRDWLVYS</sequence>
<name>A0A2K3KNX2_TRIPR</name>
<evidence type="ECO:0000256" key="1">
    <source>
        <dbReference type="SAM" id="MobiDB-lite"/>
    </source>
</evidence>
<evidence type="ECO:0000313" key="2">
    <source>
        <dbReference type="EMBL" id="PNX68001.1"/>
    </source>
</evidence>
<feature type="non-terminal residue" evidence="2">
    <location>
        <position position="177"/>
    </location>
</feature>
<proteinExistence type="predicted"/>
<accession>A0A2K3KNX2</accession>